<organism evidence="1 2">
    <name type="scientific">Ornithinibacillus halotolerans</name>
    <dbReference type="NCBI Taxonomy" id="1274357"/>
    <lineage>
        <taxon>Bacteria</taxon>
        <taxon>Bacillati</taxon>
        <taxon>Bacillota</taxon>
        <taxon>Bacilli</taxon>
        <taxon>Bacillales</taxon>
        <taxon>Bacillaceae</taxon>
        <taxon>Ornithinibacillus</taxon>
    </lineage>
</organism>
<dbReference type="EMBL" id="BMEY01000006">
    <property type="protein sequence ID" value="GGA71326.1"/>
    <property type="molecule type" value="Genomic_DNA"/>
</dbReference>
<evidence type="ECO:0000313" key="1">
    <source>
        <dbReference type="EMBL" id="GGA71326.1"/>
    </source>
</evidence>
<dbReference type="InterPro" id="IPR003462">
    <property type="entry name" value="ODC_Mu_crystall"/>
</dbReference>
<protein>
    <submittedName>
        <fullName evidence="1">Delta(1)-pyrroline-2-carboxylate reductase</fullName>
    </submittedName>
</protein>
<dbReference type="GO" id="GO:0005737">
    <property type="term" value="C:cytoplasm"/>
    <property type="evidence" value="ECO:0007669"/>
    <property type="project" value="TreeGrafter"/>
</dbReference>
<dbReference type="InterPro" id="IPR023401">
    <property type="entry name" value="ODC_N"/>
</dbReference>
<reference evidence="1" key="2">
    <citation type="submission" date="2020-09" db="EMBL/GenBank/DDBJ databases">
        <authorList>
            <person name="Sun Q."/>
            <person name="Zhou Y."/>
        </authorList>
    </citation>
    <scope>NUCLEOTIDE SEQUENCE</scope>
    <source>
        <strain evidence="1">CGMCC 1.12408</strain>
    </source>
</reference>
<dbReference type="AlphaFoldDB" id="A0A916RU79"/>
<gene>
    <name evidence="1" type="primary">arcB</name>
    <name evidence="1" type="ORF">GCM10008025_14030</name>
</gene>
<dbReference type="RefSeq" id="WP_188383966.1">
    <property type="nucleotide sequence ID" value="NZ_BMEY01000006.1"/>
</dbReference>
<reference evidence="1" key="1">
    <citation type="journal article" date="2014" name="Int. J. Syst. Evol. Microbiol.">
        <title>Complete genome sequence of Corynebacterium casei LMG S-19264T (=DSM 44701T), isolated from a smear-ripened cheese.</title>
        <authorList>
            <consortium name="US DOE Joint Genome Institute (JGI-PGF)"/>
            <person name="Walter F."/>
            <person name="Albersmeier A."/>
            <person name="Kalinowski J."/>
            <person name="Ruckert C."/>
        </authorList>
    </citation>
    <scope>NUCLEOTIDE SEQUENCE</scope>
    <source>
        <strain evidence="1">CGMCC 1.12408</strain>
    </source>
</reference>
<dbReference type="PANTHER" id="PTHR13812:SF19">
    <property type="entry name" value="KETIMINE REDUCTASE MU-CRYSTALLIN"/>
    <property type="match status" value="1"/>
</dbReference>
<dbReference type="Proteomes" id="UP000613512">
    <property type="component" value="Unassembled WGS sequence"/>
</dbReference>
<dbReference type="Pfam" id="PF02423">
    <property type="entry name" value="OCD_Mu_crystall"/>
    <property type="match status" value="1"/>
</dbReference>
<name>A0A916RU79_9BACI</name>
<accession>A0A916RU79</accession>
<comment type="caution">
    <text evidence="1">The sequence shown here is derived from an EMBL/GenBank/DDBJ whole genome shotgun (WGS) entry which is preliminary data.</text>
</comment>
<dbReference type="SUPFAM" id="SSF51735">
    <property type="entry name" value="NAD(P)-binding Rossmann-fold domains"/>
    <property type="match status" value="1"/>
</dbReference>
<sequence>MLFINEKSIKQAVTMKEVIDGIDRAYEIYESNQFQMPLRSQVQDGNNTLVLMPSITNHAIGTKLVTIFPNNQEKTIHGLVILNNKDTGEIEGILDGSFITGFRTGAIGGSAIRHLAKKNASKIAIIGTGVQGLYQAVAACSERPIKEIYLYNRTAEKIPAFKESLKEWIGDDIELIEAKTIEQAIEPVEIIITATTSRSPVLPENKELLRGKLVIGIGSFQPDMREFPETLYQLTNHILVDTMDALDEAGDLIQPLEKNWITNDSIIPMSSYLANPHTVALDENETIVFKSVGMALFDVVVGNIIYKKALEKDIGMELHL</sequence>
<proteinExistence type="predicted"/>
<dbReference type="Gene3D" id="3.40.50.720">
    <property type="entry name" value="NAD(P)-binding Rossmann-like Domain"/>
    <property type="match status" value="1"/>
</dbReference>
<keyword evidence="2" id="KW-1185">Reference proteome</keyword>
<dbReference type="Gene3D" id="3.30.1780.10">
    <property type="entry name" value="ornithine cyclodeaminase, domain 1"/>
    <property type="match status" value="1"/>
</dbReference>
<dbReference type="InterPro" id="IPR036291">
    <property type="entry name" value="NAD(P)-bd_dom_sf"/>
</dbReference>
<evidence type="ECO:0000313" key="2">
    <source>
        <dbReference type="Proteomes" id="UP000613512"/>
    </source>
</evidence>
<dbReference type="PANTHER" id="PTHR13812">
    <property type="entry name" value="KETIMINE REDUCTASE MU-CRYSTALLIN"/>
    <property type="match status" value="1"/>
</dbReference>
<dbReference type="PIRSF" id="PIRSF001439">
    <property type="entry name" value="CryM"/>
    <property type="match status" value="1"/>
</dbReference>